<comment type="similarity">
    <text evidence="1">Belongs to the UPF0213 family.</text>
</comment>
<evidence type="ECO:0000259" key="2">
    <source>
        <dbReference type="PROSITE" id="PS50164"/>
    </source>
</evidence>
<dbReference type="PANTHER" id="PTHR34477">
    <property type="entry name" value="UPF0213 PROTEIN YHBQ"/>
    <property type="match status" value="1"/>
</dbReference>
<comment type="caution">
    <text evidence="3">The sequence shown here is derived from an EMBL/GenBank/DDBJ whole genome shotgun (WGS) entry which is preliminary data.</text>
</comment>
<dbReference type="Pfam" id="PF01541">
    <property type="entry name" value="GIY-YIG"/>
    <property type="match status" value="1"/>
</dbReference>
<proteinExistence type="inferred from homology"/>
<dbReference type="EMBL" id="JANFPI010000002">
    <property type="protein sequence ID" value="MCX8996693.1"/>
    <property type="molecule type" value="Genomic_DNA"/>
</dbReference>
<dbReference type="SMART" id="SM00465">
    <property type="entry name" value="GIYc"/>
    <property type="match status" value="1"/>
</dbReference>
<dbReference type="InterPro" id="IPR035901">
    <property type="entry name" value="GIY-YIG_endonuc_sf"/>
</dbReference>
<dbReference type="PANTHER" id="PTHR34477:SF5">
    <property type="entry name" value="BSL5627 PROTEIN"/>
    <property type="match status" value="1"/>
</dbReference>
<evidence type="ECO:0000313" key="4">
    <source>
        <dbReference type="Proteomes" id="UP001208771"/>
    </source>
</evidence>
<dbReference type="RefSeq" id="WP_306410476.1">
    <property type="nucleotide sequence ID" value="NZ_JANFPI010000002.1"/>
</dbReference>
<gene>
    <name evidence="3" type="ORF">NOF55_06205</name>
</gene>
<name>A0AAE3MWQ4_9HYPH</name>
<dbReference type="InterPro" id="IPR000305">
    <property type="entry name" value="GIY-YIG_endonuc"/>
</dbReference>
<reference evidence="3" key="1">
    <citation type="submission" date="2022-07" db="EMBL/GenBank/DDBJ databases">
        <title>Ectorhizobium quercum gen.nov., sp. nov.</title>
        <authorList>
            <person name="Ma T."/>
            <person name="Li Y."/>
        </authorList>
    </citation>
    <scope>NUCLEOTIDE SEQUENCE</scope>
    <source>
        <strain evidence="3">BDR2-2</strain>
    </source>
</reference>
<protein>
    <submittedName>
        <fullName evidence="3">GIY-YIG nuclease family protein</fullName>
    </submittedName>
</protein>
<evidence type="ECO:0000313" key="3">
    <source>
        <dbReference type="EMBL" id="MCX8996693.1"/>
    </source>
</evidence>
<dbReference type="InterPro" id="IPR050190">
    <property type="entry name" value="UPF0213_domain"/>
</dbReference>
<keyword evidence="4" id="KW-1185">Reference proteome</keyword>
<dbReference type="Gene3D" id="3.40.1440.10">
    <property type="entry name" value="GIY-YIG endonuclease"/>
    <property type="match status" value="1"/>
</dbReference>
<dbReference type="SUPFAM" id="SSF82771">
    <property type="entry name" value="GIY-YIG endonuclease"/>
    <property type="match status" value="1"/>
</dbReference>
<organism evidence="3 4">
    <name type="scientific">Ectorhizobium quercum</name>
    <dbReference type="NCBI Taxonomy" id="2965071"/>
    <lineage>
        <taxon>Bacteria</taxon>
        <taxon>Pseudomonadati</taxon>
        <taxon>Pseudomonadota</taxon>
        <taxon>Alphaproteobacteria</taxon>
        <taxon>Hyphomicrobiales</taxon>
        <taxon>Rhizobiaceae</taxon>
        <taxon>Ectorhizobium</taxon>
    </lineage>
</organism>
<evidence type="ECO:0000256" key="1">
    <source>
        <dbReference type="ARBA" id="ARBA00007435"/>
    </source>
</evidence>
<accession>A0AAE3MWQ4</accession>
<feature type="domain" description="GIY-YIG" evidence="2">
    <location>
        <begin position="1"/>
        <end position="77"/>
    </location>
</feature>
<sequence>MSGFVYIVASQPRGTLYIGVTSDLERRIYEHREGLVPGFTSRYGCTKLVWYEEHDRIGSAITREKSIKRWYRQWKIALIEGFNPDWRDLYEDFS</sequence>
<dbReference type="PROSITE" id="PS50164">
    <property type="entry name" value="GIY_YIG"/>
    <property type="match status" value="1"/>
</dbReference>
<dbReference type="Proteomes" id="UP001208771">
    <property type="component" value="Unassembled WGS sequence"/>
</dbReference>
<dbReference type="AlphaFoldDB" id="A0AAE3MWQ4"/>
<dbReference type="CDD" id="cd10448">
    <property type="entry name" value="GIY-YIG_unchar_3"/>
    <property type="match status" value="1"/>
</dbReference>